<dbReference type="SMART" id="SM00086">
    <property type="entry name" value="PAC"/>
    <property type="match status" value="2"/>
</dbReference>
<feature type="domain" description="Histidine kinase" evidence="15">
    <location>
        <begin position="345"/>
        <end position="567"/>
    </location>
</feature>
<dbReference type="InterPro" id="IPR003661">
    <property type="entry name" value="HisK_dim/P_dom"/>
</dbReference>
<evidence type="ECO:0000256" key="6">
    <source>
        <dbReference type="ARBA" id="ARBA00022741"/>
    </source>
</evidence>
<keyword evidence="8" id="KW-0067">ATP-binding</keyword>
<dbReference type="PROSITE" id="PS50110">
    <property type="entry name" value="RESPONSE_REGULATORY"/>
    <property type="match status" value="1"/>
</dbReference>
<dbReference type="SMART" id="SM00388">
    <property type="entry name" value="HisKA"/>
    <property type="match status" value="1"/>
</dbReference>
<dbReference type="AlphaFoldDB" id="A0A3N9P597"/>
<evidence type="ECO:0000259" key="15">
    <source>
        <dbReference type="PROSITE" id="PS50109"/>
    </source>
</evidence>
<evidence type="ECO:0000256" key="9">
    <source>
        <dbReference type="ARBA" id="ARBA00023012"/>
    </source>
</evidence>
<evidence type="ECO:0000256" key="2">
    <source>
        <dbReference type="ARBA" id="ARBA00006402"/>
    </source>
</evidence>
<dbReference type="SMART" id="SM00387">
    <property type="entry name" value="HATPase_c"/>
    <property type="match status" value="1"/>
</dbReference>
<dbReference type="GO" id="GO:0005524">
    <property type="term" value="F:ATP binding"/>
    <property type="evidence" value="ECO:0007669"/>
    <property type="project" value="UniProtKB-KW"/>
</dbReference>
<evidence type="ECO:0000256" key="7">
    <source>
        <dbReference type="ARBA" id="ARBA00022777"/>
    </source>
</evidence>
<dbReference type="OrthoDB" id="9760839at2"/>
<dbReference type="Pfam" id="PF02518">
    <property type="entry name" value="HATPase_c"/>
    <property type="match status" value="1"/>
</dbReference>
<dbReference type="PRINTS" id="PR00344">
    <property type="entry name" value="BCTRLSENSOR"/>
</dbReference>
<dbReference type="SUPFAM" id="SSF55874">
    <property type="entry name" value="ATPase domain of HSP90 chaperone/DNA topoisomerase II/histidine kinase"/>
    <property type="match status" value="1"/>
</dbReference>
<dbReference type="InterPro" id="IPR004358">
    <property type="entry name" value="Sig_transdc_His_kin-like_C"/>
</dbReference>
<dbReference type="CDD" id="cd00130">
    <property type="entry name" value="PAS"/>
    <property type="match status" value="1"/>
</dbReference>
<evidence type="ECO:0000256" key="13">
    <source>
        <dbReference type="PROSITE-ProRule" id="PRU00169"/>
    </source>
</evidence>
<dbReference type="InterPro" id="IPR001789">
    <property type="entry name" value="Sig_transdc_resp-reg_receiver"/>
</dbReference>
<dbReference type="Gene3D" id="3.30.565.10">
    <property type="entry name" value="Histidine kinase-like ATPase, C-terminal domain"/>
    <property type="match status" value="1"/>
</dbReference>
<dbReference type="CDD" id="cd16922">
    <property type="entry name" value="HATPase_EvgS-ArcB-TorS-like"/>
    <property type="match status" value="1"/>
</dbReference>
<feature type="domain" description="PAC" evidence="18">
    <location>
        <begin position="145"/>
        <end position="200"/>
    </location>
</feature>
<dbReference type="Pfam" id="PF00512">
    <property type="entry name" value="HisKA"/>
    <property type="match status" value="1"/>
</dbReference>
<protein>
    <recommendedName>
        <fullName evidence="12">Circadian input-output histidine kinase CikA</fullName>
        <ecNumber evidence="3">2.7.13.3</ecNumber>
    </recommendedName>
    <alternativeName>
        <fullName evidence="11">Sensory/regulatory protein RpfC</fullName>
    </alternativeName>
</protein>
<dbReference type="Gene3D" id="1.10.287.130">
    <property type="match status" value="1"/>
</dbReference>
<dbReference type="InterPro" id="IPR011006">
    <property type="entry name" value="CheY-like_superfamily"/>
</dbReference>
<dbReference type="CDD" id="cd00082">
    <property type="entry name" value="HisKA"/>
    <property type="match status" value="1"/>
</dbReference>
<comment type="similarity">
    <text evidence="2">In the N-terminal section; belongs to the phytochrome family.</text>
</comment>
<evidence type="ECO:0000256" key="4">
    <source>
        <dbReference type="ARBA" id="ARBA00022553"/>
    </source>
</evidence>
<dbReference type="PANTHER" id="PTHR45339">
    <property type="entry name" value="HYBRID SIGNAL TRANSDUCTION HISTIDINE KINASE J"/>
    <property type="match status" value="1"/>
</dbReference>
<keyword evidence="20" id="KW-1185">Reference proteome</keyword>
<dbReference type="InterPro" id="IPR001610">
    <property type="entry name" value="PAC"/>
</dbReference>
<evidence type="ECO:0000259" key="16">
    <source>
        <dbReference type="PROSITE" id="PS50110"/>
    </source>
</evidence>
<dbReference type="Proteomes" id="UP000282529">
    <property type="component" value="Unassembled WGS sequence"/>
</dbReference>
<dbReference type="SUPFAM" id="SSF55785">
    <property type="entry name" value="PYP-like sensor domain (PAS domain)"/>
    <property type="match status" value="1"/>
</dbReference>
<comment type="subunit">
    <text evidence="10">At low DSF concentrations, interacts with RpfF.</text>
</comment>
<sequence length="727" mass="80325">MDYLADESRVFDHAFMRSPIGMALLKPGGGWWLKVNTAFCGMLGCSEEELEQYNKGFPSYEKVIAHLPAPDSVYETERLAVCKGGGHIRLSLQYIWAEPGQAASCIILYARVIGGGIIDDPFPPGGDAHLPSQRLGTMQVMTDRAEMERQLRESEQRYNGQAIEINTTNIPIIMDDEVVGVYGISRDITERTRYVEQIEKLGNEYTLILNAVTEGLFGLDRYGKVTFINPAGAYMLDFEYDDILGLSCRELIHQTSLDGIDYLPEEAPLMKAIHSGVSHQGKEAVLWRRDGTSFLASYQVTPLFDKGEYVGALVVFRDITDEREIIRAKESAEKADQAKSEFLAVMSHELRTPMNGIMGMTDLLAQTELNEEQRSYTEIISQSSGALLSILNEILDFSKIEAGKMTLAHDPFALREVLESVTELFSAKAKEKNLGLIWEIGSEVPDIIIGDAARLRQVLVNLVSNAVKFTEGGKVSIEVKAESRPSPGIPALSFRVKDTGIGIPAEKQPLLFQSFSQLHPAINRKYGGTGLGLAICKKLIELMGGAIGVESAPGQGSVFYFTLPEEASNEDGETGETGAEEALPANRDNFGRDEPALLPKYGPMHILIAEDHPVNQKLLRTILRKRGYEADVAENGEEAVKAVINGRYDIVFMDIHMPVMSGLTAAVHIRDLLPEEQLPYIVAVTAYARREDREICLAASIKDFVSKPFLSSEIDRILLTRRDAVSL</sequence>
<feature type="domain" description="PAC" evidence="18">
    <location>
        <begin position="280"/>
        <end position="331"/>
    </location>
</feature>
<dbReference type="InterPro" id="IPR036890">
    <property type="entry name" value="HATPase_C_sf"/>
</dbReference>
<dbReference type="PROSITE" id="PS50109">
    <property type="entry name" value="HIS_KIN"/>
    <property type="match status" value="1"/>
</dbReference>
<gene>
    <name evidence="19" type="ORF">EH198_14285</name>
</gene>
<organism evidence="19 20">
    <name type="scientific">Paenibacillus rhizophilus</name>
    <dbReference type="NCBI Taxonomy" id="1850366"/>
    <lineage>
        <taxon>Bacteria</taxon>
        <taxon>Bacillati</taxon>
        <taxon>Bacillota</taxon>
        <taxon>Bacilli</taxon>
        <taxon>Bacillales</taxon>
        <taxon>Paenibacillaceae</taxon>
        <taxon>Paenibacillus</taxon>
    </lineage>
</organism>
<keyword evidence="6" id="KW-0547">Nucleotide-binding</keyword>
<evidence type="ECO:0000259" key="17">
    <source>
        <dbReference type="PROSITE" id="PS50112"/>
    </source>
</evidence>
<dbReference type="SUPFAM" id="SSF52172">
    <property type="entry name" value="CheY-like"/>
    <property type="match status" value="1"/>
</dbReference>
<comment type="caution">
    <text evidence="19">The sequence shown here is derived from an EMBL/GenBank/DDBJ whole genome shotgun (WGS) entry which is preliminary data.</text>
</comment>
<dbReference type="FunFam" id="3.30.565.10:FF:000010">
    <property type="entry name" value="Sensor histidine kinase RcsC"/>
    <property type="match status" value="1"/>
</dbReference>
<dbReference type="InterPro" id="IPR005467">
    <property type="entry name" value="His_kinase_dom"/>
</dbReference>
<dbReference type="RefSeq" id="WP_124696192.1">
    <property type="nucleotide sequence ID" value="NZ_JBHUFE010000013.1"/>
</dbReference>
<dbReference type="InterPro" id="IPR013767">
    <property type="entry name" value="PAS_fold"/>
</dbReference>
<proteinExistence type="inferred from homology"/>
<evidence type="ECO:0000256" key="11">
    <source>
        <dbReference type="ARBA" id="ARBA00068150"/>
    </source>
</evidence>
<evidence type="ECO:0000256" key="12">
    <source>
        <dbReference type="ARBA" id="ARBA00074306"/>
    </source>
</evidence>
<evidence type="ECO:0000259" key="18">
    <source>
        <dbReference type="PROSITE" id="PS50113"/>
    </source>
</evidence>
<keyword evidence="7" id="KW-0418">Kinase</keyword>
<dbReference type="InterPro" id="IPR000700">
    <property type="entry name" value="PAS-assoc_C"/>
</dbReference>
<feature type="domain" description="Response regulatory" evidence="16">
    <location>
        <begin position="605"/>
        <end position="722"/>
    </location>
</feature>
<keyword evidence="4 13" id="KW-0597">Phosphoprotein</keyword>
<feature type="modified residue" description="4-aspartylphosphate" evidence="13">
    <location>
        <position position="654"/>
    </location>
</feature>
<dbReference type="NCBIfam" id="TIGR00229">
    <property type="entry name" value="sensory_box"/>
    <property type="match status" value="1"/>
</dbReference>
<dbReference type="Pfam" id="PF00989">
    <property type="entry name" value="PAS"/>
    <property type="match status" value="1"/>
</dbReference>
<evidence type="ECO:0000313" key="20">
    <source>
        <dbReference type="Proteomes" id="UP000282529"/>
    </source>
</evidence>
<comment type="catalytic activity">
    <reaction evidence="1">
        <text>ATP + protein L-histidine = ADP + protein N-phospho-L-histidine.</text>
        <dbReference type="EC" id="2.7.13.3"/>
    </reaction>
</comment>
<dbReference type="SMART" id="SM00448">
    <property type="entry name" value="REC"/>
    <property type="match status" value="1"/>
</dbReference>
<keyword evidence="5" id="KW-0808">Transferase</keyword>
<name>A0A3N9P597_9BACL</name>
<evidence type="ECO:0000256" key="3">
    <source>
        <dbReference type="ARBA" id="ARBA00012438"/>
    </source>
</evidence>
<dbReference type="Gene3D" id="3.30.450.20">
    <property type="entry name" value="PAS domain"/>
    <property type="match status" value="2"/>
</dbReference>
<evidence type="ECO:0000256" key="5">
    <source>
        <dbReference type="ARBA" id="ARBA00022679"/>
    </source>
</evidence>
<dbReference type="PANTHER" id="PTHR45339:SF1">
    <property type="entry name" value="HYBRID SIGNAL TRANSDUCTION HISTIDINE KINASE J"/>
    <property type="match status" value="1"/>
</dbReference>
<dbReference type="SMART" id="SM00091">
    <property type="entry name" value="PAS"/>
    <property type="match status" value="2"/>
</dbReference>
<accession>A0A3N9P597</accession>
<dbReference type="PROSITE" id="PS50112">
    <property type="entry name" value="PAS"/>
    <property type="match status" value="1"/>
</dbReference>
<dbReference type="InterPro" id="IPR003594">
    <property type="entry name" value="HATPase_dom"/>
</dbReference>
<dbReference type="SUPFAM" id="SSF47384">
    <property type="entry name" value="Homodimeric domain of signal transducing histidine kinase"/>
    <property type="match status" value="1"/>
</dbReference>
<dbReference type="GO" id="GO:0000155">
    <property type="term" value="F:phosphorelay sensor kinase activity"/>
    <property type="evidence" value="ECO:0007669"/>
    <property type="project" value="InterPro"/>
</dbReference>
<dbReference type="InterPro" id="IPR035965">
    <property type="entry name" value="PAS-like_dom_sf"/>
</dbReference>
<dbReference type="Pfam" id="PF00072">
    <property type="entry name" value="Response_reg"/>
    <property type="match status" value="1"/>
</dbReference>
<evidence type="ECO:0000256" key="8">
    <source>
        <dbReference type="ARBA" id="ARBA00022840"/>
    </source>
</evidence>
<feature type="domain" description="PAS" evidence="17">
    <location>
        <begin position="201"/>
        <end position="276"/>
    </location>
</feature>
<dbReference type="InterPro" id="IPR000014">
    <property type="entry name" value="PAS"/>
</dbReference>
<evidence type="ECO:0000313" key="19">
    <source>
        <dbReference type="EMBL" id="RQW10915.1"/>
    </source>
</evidence>
<dbReference type="EMBL" id="RQPI01000007">
    <property type="protein sequence ID" value="RQW10915.1"/>
    <property type="molecule type" value="Genomic_DNA"/>
</dbReference>
<evidence type="ECO:0000256" key="14">
    <source>
        <dbReference type="SAM" id="MobiDB-lite"/>
    </source>
</evidence>
<dbReference type="GO" id="GO:0006355">
    <property type="term" value="P:regulation of DNA-templated transcription"/>
    <property type="evidence" value="ECO:0007669"/>
    <property type="project" value="InterPro"/>
</dbReference>
<dbReference type="EC" id="2.7.13.3" evidence="3"/>
<dbReference type="FunFam" id="1.10.287.130:FF:000002">
    <property type="entry name" value="Two-component osmosensing histidine kinase"/>
    <property type="match status" value="1"/>
</dbReference>
<feature type="region of interest" description="Disordered" evidence="14">
    <location>
        <begin position="567"/>
        <end position="588"/>
    </location>
</feature>
<dbReference type="Gene3D" id="3.40.50.2300">
    <property type="match status" value="1"/>
</dbReference>
<dbReference type="PROSITE" id="PS50113">
    <property type="entry name" value="PAC"/>
    <property type="match status" value="2"/>
</dbReference>
<reference evidence="19 20" key="1">
    <citation type="submission" date="2018-11" db="EMBL/GenBank/DDBJ databases">
        <title>Genome sequence of strain 7197.</title>
        <authorList>
            <person name="Gao J."/>
            <person name="Sun J."/>
        </authorList>
    </citation>
    <scope>NUCLEOTIDE SEQUENCE [LARGE SCALE GENOMIC DNA]</scope>
    <source>
        <strain evidence="19 20">7197</strain>
    </source>
</reference>
<dbReference type="CDD" id="cd17546">
    <property type="entry name" value="REC_hyHK_CKI1_RcsC-like"/>
    <property type="match status" value="1"/>
</dbReference>
<dbReference type="Pfam" id="PF13426">
    <property type="entry name" value="PAS_9"/>
    <property type="match status" value="1"/>
</dbReference>
<evidence type="ECO:0000256" key="10">
    <source>
        <dbReference type="ARBA" id="ARBA00064003"/>
    </source>
</evidence>
<dbReference type="InterPro" id="IPR036097">
    <property type="entry name" value="HisK_dim/P_sf"/>
</dbReference>
<keyword evidence="9" id="KW-0902">Two-component regulatory system</keyword>
<evidence type="ECO:0000256" key="1">
    <source>
        <dbReference type="ARBA" id="ARBA00000085"/>
    </source>
</evidence>